<evidence type="ECO:0000313" key="1">
    <source>
        <dbReference type="Proteomes" id="UP000515124"/>
    </source>
</evidence>
<dbReference type="Gramene" id="Pav_sc0001411.1_g030.1.br:mrna">
    <property type="protein sequence ID" value="Pav_sc0001411.1_g030.1.br:CDS:1"/>
    <property type="gene ID" value="Pav_sc0001411.1_g030.1.br"/>
</dbReference>
<sequence length="143" mass="16494">MNEELEKQHEHMIHVADMIFHLCELYREGTHNMHYSAVSELLRTKMVKRVPIHQHELKMIGLIEQLESLDSSLDYNLATHIFLASFFDSFSQFVMNYNVGKMEHTLSELLNMCVTAEKTFKKKEGNGTVAVFEKGSTSSTKPN</sequence>
<evidence type="ECO:0000313" key="2">
    <source>
        <dbReference type="RefSeq" id="XP_021827210.1"/>
    </source>
</evidence>
<proteinExistence type="predicted"/>
<reference evidence="2" key="1">
    <citation type="submission" date="2025-08" db="UniProtKB">
        <authorList>
            <consortium name="RefSeq"/>
        </authorList>
    </citation>
    <scope>IDENTIFICATION</scope>
</reference>
<protein>
    <submittedName>
        <fullName evidence="2">Uncharacterized protein LOC110767853</fullName>
    </submittedName>
</protein>
<dbReference type="Proteomes" id="UP000515124">
    <property type="component" value="Unplaced"/>
</dbReference>
<dbReference type="AlphaFoldDB" id="A0A6P5TJL9"/>
<gene>
    <name evidence="2" type="primary">LOC110767853</name>
</gene>
<keyword evidence="1" id="KW-1185">Reference proteome</keyword>
<dbReference type="KEGG" id="pavi:110767853"/>
<accession>A0A6P5TJL9</accession>
<name>A0A6P5TJL9_PRUAV</name>
<organism evidence="1 2">
    <name type="scientific">Prunus avium</name>
    <name type="common">Cherry</name>
    <name type="synonym">Cerasus avium</name>
    <dbReference type="NCBI Taxonomy" id="42229"/>
    <lineage>
        <taxon>Eukaryota</taxon>
        <taxon>Viridiplantae</taxon>
        <taxon>Streptophyta</taxon>
        <taxon>Embryophyta</taxon>
        <taxon>Tracheophyta</taxon>
        <taxon>Spermatophyta</taxon>
        <taxon>Magnoliopsida</taxon>
        <taxon>eudicotyledons</taxon>
        <taxon>Gunneridae</taxon>
        <taxon>Pentapetalae</taxon>
        <taxon>rosids</taxon>
        <taxon>fabids</taxon>
        <taxon>Rosales</taxon>
        <taxon>Rosaceae</taxon>
        <taxon>Amygdaloideae</taxon>
        <taxon>Amygdaleae</taxon>
        <taxon>Prunus</taxon>
    </lineage>
</organism>
<dbReference type="GeneID" id="110767853"/>
<dbReference type="RefSeq" id="XP_021827210.1">
    <property type="nucleotide sequence ID" value="XM_021971518.1"/>
</dbReference>